<dbReference type="GO" id="GO:0098552">
    <property type="term" value="C:side of membrane"/>
    <property type="evidence" value="ECO:0007669"/>
    <property type="project" value="UniProtKB-KW"/>
</dbReference>
<dbReference type="VEuPathDB" id="TriTrypDB:Tb1125.11.17800"/>
<proteinExistence type="predicted"/>
<dbReference type="GO" id="GO:0005886">
    <property type="term" value="C:plasma membrane"/>
    <property type="evidence" value="ECO:0007669"/>
    <property type="project" value="UniProtKB-SubCell"/>
</dbReference>
<dbReference type="InterPro" id="IPR027446">
    <property type="entry name" value="VSG_C_dom_sf"/>
</dbReference>
<reference evidence="8" key="2">
    <citation type="journal article" date="2014" name="Mol. Biochem. Parasitol.">
        <title>Capturing the variant surface glycoprotein repertoire (the VSGnome) of Trypanosoma brucei Lister 427.</title>
        <authorList>
            <person name="Cross G.A."/>
            <person name="Kim H.S."/>
            <person name="Wickstead B."/>
        </authorList>
    </citation>
    <scope>NUCLEOTIDE SEQUENCE</scope>
    <source>
        <strain evidence="8">Lister 427</strain>
    </source>
</reference>
<dbReference type="EMBL" id="KC611335">
    <property type="protein sequence ID" value="AGH58766.1"/>
    <property type="molecule type" value="Genomic_DNA"/>
</dbReference>
<keyword evidence="3" id="KW-1003">Cell membrane</keyword>
<protein>
    <submittedName>
        <fullName evidence="8">Variant surface glycoprotein 2027</fullName>
    </submittedName>
</protein>
<reference evidence="8" key="1">
    <citation type="submission" date="2013-02" db="EMBL/GenBank/DDBJ databases">
        <authorList>
            <person name="Cross G.A.M."/>
            <person name="Kim H.-S."/>
            <person name="Wickstead B."/>
        </authorList>
    </citation>
    <scope>NUCLEOTIDE SEQUENCE</scope>
    <source>
        <strain evidence="8">Lister 427</strain>
    </source>
</reference>
<comment type="function">
    <text evidence="1">VSG forms a coat on the surface of the parasite. The trypanosome evades the immune response of the host by expressing a series of antigenically distinct VSGs from an estimated 1000 VSG genes.</text>
</comment>
<dbReference type="AlphaFoldDB" id="M4STX9"/>
<evidence type="ECO:0000256" key="2">
    <source>
        <dbReference type="ARBA" id="ARBA00004609"/>
    </source>
</evidence>
<organism evidence="8">
    <name type="scientific">Trypanosoma brucei</name>
    <dbReference type="NCBI Taxonomy" id="5691"/>
    <lineage>
        <taxon>Eukaryota</taxon>
        <taxon>Discoba</taxon>
        <taxon>Euglenozoa</taxon>
        <taxon>Kinetoplastea</taxon>
        <taxon>Metakinetoplastina</taxon>
        <taxon>Trypanosomatida</taxon>
        <taxon>Trypanosomatidae</taxon>
        <taxon>Trypanosoma</taxon>
    </lineage>
</organism>
<accession>M4STX9</accession>
<comment type="subcellular location">
    <subcellularLocation>
        <location evidence="2">Cell membrane</location>
        <topology evidence="2">Lipid-anchor</topology>
        <topology evidence="2">GPI-anchor</topology>
    </subcellularLocation>
</comment>
<evidence type="ECO:0000256" key="3">
    <source>
        <dbReference type="ARBA" id="ARBA00022475"/>
    </source>
</evidence>
<evidence type="ECO:0000256" key="4">
    <source>
        <dbReference type="ARBA" id="ARBA00022622"/>
    </source>
</evidence>
<keyword evidence="4" id="KW-0336">GPI-anchor</keyword>
<dbReference type="SUPFAM" id="SSF118251">
    <property type="entry name" value="Variant surface glycoprotein MITAT 1.2, VSG 221, C-terminal domain"/>
    <property type="match status" value="1"/>
</dbReference>
<keyword evidence="5" id="KW-0472">Membrane</keyword>
<keyword evidence="6" id="KW-0325">Glycoprotein</keyword>
<dbReference type="VEuPathDB" id="TriTrypDB:Tb427_000052300"/>
<evidence type="ECO:0000256" key="5">
    <source>
        <dbReference type="ARBA" id="ARBA00023136"/>
    </source>
</evidence>
<keyword evidence="7" id="KW-0449">Lipoprotein</keyword>
<name>M4STX9_9TRYP</name>
<evidence type="ECO:0000256" key="6">
    <source>
        <dbReference type="ARBA" id="ARBA00023180"/>
    </source>
</evidence>
<evidence type="ECO:0000256" key="7">
    <source>
        <dbReference type="ARBA" id="ARBA00023288"/>
    </source>
</evidence>
<sequence>HGQAVRGEINTNYKNAVTSGCHELVFIDGLTREIDLQQTKIRTQIVKLAEEVELLQTAQCSFKGTTRGKQFATLLALTTMRLKQAMQQAPKAEQLEAAKRILNARAAQLRLLEKLAVKDVPPTLAQNTAALTADTGSTNTRYKCGIKATISAAHPDKCADNLDASNHIKAAIDCRAQLTHYKGIQIEKALPVEITGNLFTVGTYNTNDGNFENGVCGNSAAPHNAGSTNLLGLLDTKAKRTEHLAETPLTTDSGKKCIGTEGKKYAVDTHIVSEEQIAAVTCELRQLTVPTISGYLDKTIAELAEDSEAEDVASLVTTGKTMPPSTSGEKEKTIKGLLQGITGSLQSKLIEPLKQKEMQYQTAEDVKKTNVAAAAKDENGALAQAACYSKLHQIEQTKHFPTPGETEAAKCKPDTEENECKNDKDCDYSNGKCKLKEGVKVENDGKTPTNTTGNNSFVINKASLFLIFSVLV</sequence>
<feature type="non-terminal residue" evidence="8">
    <location>
        <position position="1"/>
    </location>
</feature>
<evidence type="ECO:0000313" key="8">
    <source>
        <dbReference type="EMBL" id="AGH58766.1"/>
    </source>
</evidence>
<evidence type="ECO:0000256" key="1">
    <source>
        <dbReference type="ARBA" id="ARBA00002523"/>
    </source>
</evidence>
<dbReference type="VEuPathDB" id="TriTrypDB:Tb927.11.18530"/>